<dbReference type="EMBL" id="UINC01206496">
    <property type="protein sequence ID" value="SVE28151.1"/>
    <property type="molecule type" value="Genomic_DNA"/>
</dbReference>
<proteinExistence type="inferred from homology"/>
<keyword evidence="5 8" id="KW-0812">Transmembrane</keyword>
<gene>
    <name evidence="10" type="ORF">METZ01_LOCUS481005</name>
</gene>
<reference evidence="10" key="1">
    <citation type="submission" date="2018-05" db="EMBL/GenBank/DDBJ databases">
        <authorList>
            <person name="Lanie J.A."/>
            <person name="Ng W.-L."/>
            <person name="Kazmierczak K.M."/>
            <person name="Andrzejewski T.M."/>
            <person name="Davidsen T.M."/>
            <person name="Wayne K.J."/>
            <person name="Tettelin H."/>
            <person name="Glass J.I."/>
            <person name="Rusch D."/>
            <person name="Podicherti R."/>
            <person name="Tsui H.-C.T."/>
            <person name="Winkler M.E."/>
        </authorList>
    </citation>
    <scope>NUCLEOTIDE SEQUENCE</scope>
</reference>
<dbReference type="InterPro" id="IPR003004">
    <property type="entry name" value="GspF/PilC"/>
</dbReference>
<keyword evidence="3" id="KW-1003">Cell membrane</keyword>
<sequence length="155" mass="16603">IDRALIQLPLIGQILWKFSTSQLARTLSTLLGGGIPLVSAIEVSSESVQNKYLAKQLSIVKKQVSEGQSFSSSLLAHKVFPDVGVKMVEVGESTGALQEMLNSLADFYDEEIEGEVSRFIALIEPVVLVIMGVVIAAVVLALYLPLFELSSVVGG</sequence>
<dbReference type="GO" id="GO:0005886">
    <property type="term" value="C:plasma membrane"/>
    <property type="evidence" value="ECO:0007669"/>
    <property type="project" value="UniProtKB-SubCell"/>
</dbReference>
<evidence type="ECO:0000256" key="2">
    <source>
        <dbReference type="ARBA" id="ARBA00005745"/>
    </source>
</evidence>
<keyword evidence="4" id="KW-0997">Cell inner membrane</keyword>
<dbReference type="Gene3D" id="1.20.81.30">
    <property type="entry name" value="Type II secretion system (T2SS), domain F"/>
    <property type="match status" value="1"/>
</dbReference>
<dbReference type="Pfam" id="PF00482">
    <property type="entry name" value="T2SSF"/>
    <property type="match status" value="1"/>
</dbReference>
<feature type="domain" description="Type II secretion system protein GspF" evidence="9">
    <location>
        <begin position="24"/>
        <end position="145"/>
    </location>
</feature>
<evidence type="ECO:0000256" key="7">
    <source>
        <dbReference type="ARBA" id="ARBA00023136"/>
    </source>
</evidence>
<comment type="similarity">
    <text evidence="2">Belongs to the GSP F family.</text>
</comment>
<dbReference type="InterPro" id="IPR042094">
    <property type="entry name" value="T2SS_GspF_sf"/>
</dbReference>
<name>A0A383C7J4_9ZZZZ</name>
<dbReference type="AlphaFoldDB" id="A0A383C7J4"/>
<keyword evidence="6 8" id="KW-1133">Transmembrane helix</keyword>
<organism evidence="10">
    <name type="scientific">marine metagenome</name>
    <dbReference type="NCBI Taxonomy" id="408172"/>
    <lineage>
        <taxon>unclassified sequences</taxon>
        <taxon>metagenomes</taxon>
        <taxon>ecological metagenomes</taxon>
    </lineage>
</organism>
<protein>
    <recommendedName>
        <fullName evidence="9">Type II secretion system protein GspF domain-containing protein</fullName>
    </recommendedName>
</protein>
<dbReference type="PANTHER" id="PTHR30012">
    <property type="entry name" value="GENERAL SECRETION PATHWAY PROTEIN"/>
    <property type="match status" value="1"/>
</dbReference>
<accession>A0A383C7J4</accession>
<evidence type="ECO:0000313" key="10">
    <source>
        <dbReference type="EMBL" id="SVE28151.1"/>
    </source>
</evidence>
<dbReference type="PANTHER" id="PTHR30012:SF0">
    <property type="entry name" value="TYPE II SECRETION SYSTEM PROTEIN F-RELATED"/>
    <property type="match status" value="1"/>
</dbReference>
<dbReference type="InterPro" id="IPR018076">
    <property type="entry name" value="T2SS_GspF_dom"/>
</dbReference>
<evidence type="ECO:0000256" key="1">
    <source>
        <dbReference type="ARBA" id="ARBA00004429"/>
    </source>
</evidence>
<comment type="subcellular location">
    <subcellularLocation>
        <location evidence="1">Cell inner membrane</location>
        <topology evidence="1">Multi-pass membrane protein</topology>
    </subcellularLocation>
</comment>
<keyword evidence="7 8" id="KW-0472">Membrane</keyword>
<evidence type="ECO:0000259" key="9">
    <source>
        <dbReference type="Pfam" id="PF00482"/>
    </source>
</evidence>
<dbReference type="FunFam" id="1.20.81.30:FF:000001">
    <property type="entry name" value="Type II secretion system protein F"/>
    <property type="match status" value="1"/>
</dbReference>
<feature type="transmembrane region" description="Helical" evidence="8">
    <location>
        <begin position="126"/>
        <end position="146"/>
    </location>
</feature>
<evidence type="ECO:0000256" key="8">
    <source>
        <dbReference type="SAM" id="Phobius"/>
    </source>
</evidence>
<evidence type="ECO:0000256" key="3">
    <source>
        <dbReference type="ARBA" id="ARBA00022475"/>
    </source>
</evidence>
<feature type="non-terminal residue" evidence="10">
    <location>
        <position position="1"/>
    </location>
</feature>
<evidence type="ECO:0000256" key="5">
    <source>
        <dbReference type="ARBA" id="ARBA00022692"/>
    </source>
</evidence>
<evidence type="ECO:0000256" key="4">
    <source>
        <dbReference type="ARBA" id="ARBA00022519"/>
    </source>
</evidence>
<evidence type="ECO:0000256" key="6">
    <source>
        <dbReference type="ARBA" id="ARBA00022989"/>
    </source>
</evidence>